<dbReference type="EMBL" id="CM017654">
    <property type="protein sequence ID" value="TYI76274.1"/>
    <property type="molecule type" value="Genomic_DNA"/>
</dbReference>
<name>A0A5D2UHN9_GOSMU</name>
<accession>A0A5D2UHN9</accession>
<feature type="compositionally biased region" description="Basic and acidic residues" evidence="1">
    <location>
        <begin position="262"/>
        <end position="275"/>
    </location>
</feature>
<feature type="region of interest" description="Disordered" evidence="1">
    <location>
        <begin position="220"/>
        <end position="284"/>
    </location>
</feature>
<proteinExistence type="predicted"/>
<feature type="compositionally biased region" description="Low complexity" evidence="1">
    <location>
        <begin position="236"/>
        <end position="251"/>
    </location>
</feature>
<dbReference type="Proteomes" id="UP000323597">
    <property type="component" value="Chromosome D06"/>
</dbReference>
<gene>
    <name evidence="2" type="ORF">E1A91_D06G064600v1</name>
</gene>
<evidence type="ECO:0000313" key="3">
    <source>
        <dbReference type="Proteomes" id="UP000323597"/>
    </source>
</evidence>
<evidence type="ECO:0000256" key="1">
    <source>
        <dbReference type="SAM" id="MobiDB-lite"/>
    </source>
</evidence>
<evidence type="ECO:0000313" key="2">
    <source>
        <dbReference type="EMBL" id="TYI76274.1"/>
    </source>
</evidence>
<protein>
    <submittedName>
        <fullName evidence="2">Uncharacterized protein</fullName>
    </submittedName>
</protein>
<keyword evidence="3" id="KW-1185">Reference proteome</keyword>
<sequence>MPLLPSLSIQKSSFGVDRYEKLLLVKESKSNADLKRARKLAQFFTPKEVYVIEDNNEAIHKSFAQRPPDSIESKKESSSILNLLDEELEVSFFLFHAAFSPKRNSIADDHNNNLTGKYHITIGSSVTINLTDESIWFLKCYLVTLSYLPSEHEAFSFKSLTEEAIFDHIRKKNWPSVNQPGSSNATLGTSKDAMIISEPEPGELNRDACGTKVGTKAKNNVLQGSSGGANGELAVSPKVSSTKTGTSSNSKHLADLGSSIQDGRKDKPFPSDSKRQCRSLASTDQAREVDSFLGFQSVFSFL</sequence>
<reference evidence="2 3" key="1">
    <citation type="submission" date="2019-07" db="EMBL/GenBank/DDBJ databases">
        <title>WGS assembly of Gossypium mustelinum.</title>
        <authorList>
            <person name="Chen Z.J."/>
            <person name="Sreedasyam A."/>
            <person name="Ando A."/>
            <person name="Song Q."/>
            <person name="De L."/>
            <person name="Hulse-Kemp A."/>
            <person name="Ding M."/>
            <person name="Ye W."/>
            <person name="Kirkbride R."/>
            <person name="Jenkins J."/>
            <person name="Plott C."/>
            <person name="Lovell J."/>
            <person name="Lin Y.-M."/>
            <person name="Vaughn R."/>
            <person name="Liu B."/>
            <person name="Li W."/>
            <person name="Simpson S."/>
            <person name="Scheffler B."/>
            <person name="Saski C."/>
            <person name="Grover C."/>
            <person name="Hu G."/>
            <person name="Conover J."/>
            <person name="Carlson J."/>
            <person name="Shu S."/>
            <person name="Boston L."/>
            <person name="Williams M."/>
            <person name="Peterson D."/>
            <person name="Mcgee K."/>
            <person name="Jones D."/>
            <person name="Wendel J."/>
            <person name="Stelly D."/>
            <person name="Grimwood J."/>
            <person name="Schmutz J."/>
        </authorList>
    </citation>
    <scope>NUCLEOTIDE SEQUENCE [LARGE SCALE GENOMIC DNA]</scope>
    <source>
        <strain evidence="2">1408120.09</strain>
    </source>
</reference>
<dbReference type="AlphaFoldDB" id="A0A5D2UHN9"/>
<organism evidence="2 3">
    <name type="scientific">Gossypium mustelinum</name>
    <name type="common">Cotton</name>
    <name type="synonym">Gossypium caicoense</name>
    <dbReference type="NCBI Taxonomy" id="34275"/>
    <lineage>
        <taxon>Eukaryota</taxon>
        <taxon>Viridiplantae</taxon>
        <taxon>Streptophyta</taxon>
        <taxon>Embryophyta</taxon>
        <taxon>Tracheophyta</taxon>
        <taxon>Spermatophyta</taxon>
        <taxon>Magnoliopsida</taxon>
        <taxon>eudicotyledons</taxon>
        <taxon>Gunneridae</taxon>
        <taxon>Pentapetalae</taxon>
        <taxon>rosids</taxon>
        <taxon>malvids</taxon>
        <taxon>Malvales</taxon>
        <taxon>Malvaceae</taxon>
        <taxon>Malvoideae</taxon>
        <taxon>Gossypium</taxon>
    </lineage>
</organism>